<accession>A0A917CNS6</accession>
<reference evidence="5" key="1">
    <citation type="journal article" date="2014" name="Int. J. Syst. Evol. Microbiol.">
        <title>Complete genome sequence of Corynebacterium casei LMG S-19264T (=DSM 44701T), isolated from a smear-ripened cheese.</title>
        <authorList>
            <consortium name="US DOE Joint Genome Institute (JGI-PGF)"/>
            <person name="Walter F."/>
            <person name="Albersmeier A."/>
            <person name="Kalinowski J."/>
            <person name="Ruckert C."/>
        </authorList>
    </citation>
    <scope>NUCLEOTIDE SEQUENCE</scope>
    <source>
        <strain evidence="5">CGMCC 1.12181</strain>
    </source>
</reference>
<dbReference type="Gene3D" id="1.25.40.10">
    <property type="entry name" value="Tetratricopeptide repeat domain"/>
    <property type="match status" value="2"/>
</dbReference>
<dbReference type="InterPro" id="IPR000719">
    <property type="entry name" value="Prot_kinase_dom"/>
</dbReference>
<gene>
    <name evidence="5" type="ORF">GCM10011365_14870</name>
</gene>
<dbReference type="PROSITE" id="PS00108">
    <property type="entry name" value="PROTEIN_KINASE_ST"/>
    <property type="match status" value="1"/>
</dbReference>
<dbReference type="InterPro" id="IPR017441">
    <property type="entry name" value="Protein_kinase_ATP_BS"/>
</dbReference>
<feature type="domain" description="Protein kinase" evidence="4">
    <location>
        <begin position="83"/>
        <end position="349"/>
    </location>
</feature>
<organism evidence="5 6">
    <name type="scientific">Marinicella pacifica</name>
    <dbReference type="NCBI Taxonomy" id="1171543"/>
    <lineage>
        <taxon>Bacteria</taxon>
        <taxon>Pseudomonadati</taxon>
        <taxon>Pseudomonadota</taxon>
        <taxon>Gammaproteobacteria</taxon>
        <taxon>Lysobacterales</taxon>
        <taxon>Marinicellaceae</taxon>
        <taxon>Marinicella</taxon>
    </lineage>
</organism>
<dbReference type="InterPro" id="IPR008271">
    <property type="entry name" value="Ser/Thr_kinase_AS"/>
</dbReference>
<dbReference type="GO" id="GO:0005524">
    <property type="term" value="F:ATP binding"/>
    <property type="evidence" value="ECO:0007669"/>
    <property type="project" value="UniProtKB-UniRule"/>
</dbReference>
<evidence type="ECO:0000313" key="5">
    <source>
        <dbReference type="EMBL" id="GGF94583.1"/>
    </source>
</evidence>
<evidence type="ECO:0000256" key="1">
    <source>
        <dbReference type="ARBA" id="ARBA00022741"/>
    </source>
</evidence>
<keyword evidence="1 3" id="KW-0547">Nucleotide-binding</keyword>
<dbReference type="SUPFAM" id="SSF48452">
    <property type="entry name" value="TPR-like"/>
    <property type="match status" value="2"/>
</dbReference>
<dbReference type="PANTHER" id="PTHR24361">
    <property type="entry name" value="MITOGEN-ACTIVATED KINASE KINASE KINASE"/>
    <property type="match status" value="1"/>
</dbReference>
<dbReference type="InterPro" id="IPR053235">
    <property type="entry name" value="Ser_Thr_kinase"/>
</dbReference>
<dbReference type="Proteomes" id="UP000605253">
    <property type="component" value="Unassembled WGS sequence"/>
</dbReference>
<dbReference type="GO" id="GO:0005737">
    <property type="term" value="C:cytoplasm"/>
    <property type="evidence" value="ECO:0007669"/>
    <property type="project" value="TreeGrafter"/>
</dbReference>
<dbReference type="CDD" id="cd14014">
    <property type="entry name" value="STKc_PknB_like"/>
    <property type="match status" value="1"/>
</dbReference>
<keyword evidence="2 3" id="KW-0067">ATP-binding</keyword>
<dbReference type="AlphaFoldDB" id="A0A917CNS6"/>
<dbReference type="SMART" id="SM00028">
    <property type="entry name" value="TPR"/>
    <property type="match status" value="4"/>
</dbReference>
<comment type="caution">
    <text evidence="5">The sequence shown here is derived from an EMBL/GenBank/DDBJ whole genome shotgun (WGS) entry which is preliminary data.</text>
</comment>
<dbReference type="GO" id="GO:0004674">
    <property type="term" value="F:protein serine/threonine kinase activity"/>
    <property type="evidence" value="ECO:0007669"/>
    <property type="project" value="TreeGrafter"/>
</dbReference>
<proteinExistence type="predicted"/>
<dbReference type="PROSITE" id="PS50011">
    <property type="entry name" value="PROTEIN_KINASE_DOM"/>
    <property type="match status" value="1"/>
</dbReference>
<protein>
    <recommendedName>
        <fullName evidence="4">Protein kinase domain-containing protein</fullName>
    </recommendedName>
</protein>
<reference evidence="5" key="2">
    <citation type="submission" date="2020-09" db="EMBL/GenBank/DDBJ databases">
        <authorList>
            <person name="Sun Q."/>
            <person name="Zhou Y."/>
        </authorList>
    </citation>
    <scope>NUCLEOTIDE SEQUENCE</scope>
    <source>
        <strain evidence="5">CGMCC 1.12181</strain>
    </source>
</reference>
<evidence type="ECO:0000313" key="6">
    <source>
        <dbReference type="Proteomes" id="UP000605253"/>
    </source>
</evidence>
<dbReference type="EMBL" id="BMEO01000005">
    <property type="protein sequence ID" value="GGF94583.1"/>
    <property type="molecule type" value="Genomic_DNA"/>
</dbReference>
<evidence type="ECO:0000256" key="3">
    <source>
        <dbReference type="PROSITE-ProRule" id="PRU10141"/>
    </source>
</evidence>
<dbReference type="Gene3D" id="1.10.510.10">
    <property type="entry name" value="Transferase(Phosphotransferase) domain 1"/>
    <property type="match status" value="1"/>
</dbReference>
<dbReference type="PROSITE" id="PS00107">
    <property type="entry name" value="PROTEIN_KINASE_ATP"/>
    <property type="match status" value="1"/>
</dbReference>
<feature type="binding site" evidence="3">
    <location>
        <position position="112"/>
    </location>
    <ligand>
        <name>ATP</name>
        <dbReference type="ChEBI" id="CHEBI:30616"/>
    </ligand>
</feature>
<dbReference type="RefSeq" id="WP_188365083.1">
    <property type="nucleotide sequence ID" value="NZ_BAABJF010000002.1"/>
</dbReference>
<evidence type="ECO:0000256" key="2">
    <source>
        <dbReference type="ARBA" id="ARBA00022840"/>
    </source>
</evidence>
<dbReference type="InterPro" id="IPR011009">
    <property type="entry name" value="Kinase-like_dom_sf"/>
</dbReference>
<name>A0A917CNS6_9GAMM</name>
<dbReference type="InterPro" id="IPR011990">
    <property type="entry name" value="TPR-like_helical_dom_sf"/>
</dbReference>
<keyword evidence="6" id="KW-1185">Reference proteome</keyword>
<sequence length="832" mass="93832">MNQSSNSEQVNQLLKTVLPMNTESAFQYLAQADADAEVINRVAALLKPSATRTNFLEQRGGADWLFASVAADEDLSGRTFANIKLKKKLGQGGMGAVYEGRDLILQRRVAVKALLLKHPVNEAAAERFRREALLLSKLDHENICRIHSLIEAEESDFLVLEYIEGEPLSPNQFKTYSQSKQLDIVAQILRGLQAAHRKNIIHRDIKPDNIMINNKGVVKLLDFGISRLTEASHISDDIQTTEDDNHSTRAGALIGTLNFMSPEQAAGEELSTATDMYSFGMLLQTLLSDVPPYPQNSTSEQLIKLSNQGKTLTPNDIPRHWQKLIQSLKAYAPADRPTAKAALAQVKSIQAKPKKRLRMVAFGVLILVAALATGKYISDLKYERTQAQLAQQKAEQVVEFLSGMFQQANPYGAKGEELTAIDLLDSGAEKIDSELNNQLDARIYLKTIIADSYRLLNKMEQAKVLIEEAKLLADNPQVSLATKNKLMESDIEYDMESDNYKDAEFNLKKLMNSEGISELKWIQLNNMLALLNSHLNKCLPAIQLVDESLAAIQHINDDLTAETIWALNVKGICNFKQGDYQQALDTFNLAVKTIDGSTEDHRSMKMSFINNMAVTYSAMGDHQKALDTAIAHNKLMEDYLPENHLDLSNSYRNIATASANLEDLESAIKWNQKAIDLLEVHYQKGTLSQDQSMYVYAMTVLQKAIFLNKQKHYQEANNWYLDALGKFSEVFTDQHEMIADTYTEFAQNLWFQGVDKVQAKDRLEQAFLAYEELKQPLVRKHLQAHELKITMLKDTDKTAAHDYLKTILSELKEEGNREKDIKRIEEKFKDIL</sequence>
<evidence type="ECO:0000259" key="4">
    <source>
        <dbReference type="PROSITE" id="PS50011"/>
    </source>
</evidence>
<dbReference type="InterPro" id="IPR019734">
    <property type="entry name" value="TPR_rpt"/>
</dbReference>
<dbReference type="Gene3D" id="3.30.200.20">
    <property type="entry name" value="Phosphorylase Kinase, domain 1"/>
    <property type="match status" value="1"/>
</dbReference>
<dbReference type="SUPFAM" id="SSF56112">
    <property type="entry name" value="Protein kinase-like (PK-like)"/>
    <property type="match status" value="1"/>
</dbReference>
<dbReference type="Pfam" id="PF00069">
    <property type="entry name" value="Pkinase"/>
    <property type="match status" value="1"/>
</dbReference>
<dbReference type="SMART" id="SM00220">
    <property type="entry name" value="S_TKc"/>
    <property type="match status" value="1"/>
</dbReference>